<name>A0A5J6WZM5_9GAMM</name>
<dbReference type="HAMAP" id="MF_01915">
    <property type="entry name" value="LPS_assembly_LptC"/>
    <property type="match status" value="1"/>
</dbReference>
<comment type="function">
    <text evidence="7">Required for the translocation of lipopolysaccharide (LPS) from the inner membrane to the outer membrane.</text>
</comment>
<dbReference type="PANTHER" id="PTHR37481:SF1">
    <property type="entry name" value="LIPOPOLYSACCHARIDE EXPORT SYSTEM PROTEIN LPTC"/>
    <property type="match status" value="1"/>
</dbReference>
<evidence type="ECO:0000256" key="2">
    <source>
        <dbReference type="ARBA" id="ARBA00022519"/>
    </source>
</evidence>
<dbReference type="GO" id="GO:0043165">
    <property type="term" value="P:Gram-negative-bacterium-type cell outer membrane assembly"/>
    <property type="evidence" value="ECO:0007669"/>
    <property type="project" value="UniProtKB-UniRule"/>
</dbReference>
<comment type="similarity">
    <text evidence="6 7">Belongs to the LptC family.</text>
</comment>
<keyword evidence="3 6" id="KW-0812">Transmembrane</keyword>
<comment type="subunit">
    <text evidence="6">Component of the lipopolysaccharide transport and assembly complex. Interacts with LptA and the LptBFG transporter complex.</text>
</comment>
<dbReference type="OrthoDB" id="5659892at2"/>
<keyword evidence="5 6" id="KW-0472">Membrane</keyword>
<evidence type="ECO:0000256" key="6">
    <source>
        <dbReference type="HAMAP-Rule" id="MF_01915"/>
    </source>
</evidence>
<dbReference type="InterPro" id="IPR010664">
    <property type="entry name" value="LipoPS_assembly_LptC-rel"/>
</dbReference>
<dbReference type="Gene3D" id="2.60.450.10">
    <property type="entry name" value="Lipopolysaccharide (LPS) transport protein A like domain"/>
    <property type="match status" value="1"/>
</dbReference>
<reference evidence="8 9" key="1">
    <citation type="submission" date="2019-05" db="EMBL/GenBank/DDBJ databases">
        <title>OXA-830, a novel chromosomally encoded expanded-spectrum class D beta-lactamase in Aeromonas simiae.</title>
        <authorList>
            <person name="Zhou W."/>
            <person name="Chen Q."/>
        </authorList>
    </citation>
    <scope>NUCLEOTIDE SEQUENCE [LARGE SCALE GENOMIC DNA]</scope>
    <source>
        <strain evidence="8 9">A6</strain>
    </source>
</reference>
<evidence type="ECO:0000256" key="7">
    <source>
        <dbReference type="PIRNR" id="PIRNR028513"/>
    </source>
</evidence>
<proteinExistence type="inferred from homology"/>
<dbReference type="InterPro" id="IPR052363">
    <property type="entry name" value="LPS_export_LptC"/>
</dbReference>
<comment type="subcellular location">
    <subcellularLocation>
        <location evidence="6">Cell inner membrane</location>
        <topology evidence="6">Single-pass membrane protein</topology>
    </subcellularLocation>
</comment>
<dbReference type="AlphaFoldDB" id="A0A5J6WZM5"/>
<protein>
    <recommendedName>
        <fullName evidence="6 7">Lipopolysaccharide export system protein LptC</fullName>
    </recommendedName>
</protein>
<keyword evidence="2 6" id="KW-0997">Cell inner membrane</keyword>
<dbReference type="EMBL" id="CP040449">
    <property type="protein sequence ID" value="QFI55774.1"/>
    <property type="molecule type" value="Genomic_DNA"/>
</dbReference>
<sequence length="186" mass="21594">MNRQTLMFAVLFIVALACWRVLDRKPDELAGPKKEHFQPDFVVHDVVTRQYDKQGRLTERLTSRYAEYFRAIEMANLQQPELTLYNESGVPEWRVKAKEGVWNANDSAVLRNEVHADGLLPDSFVKTLDTEYMELDLTNQDVRSNKQVLVVGPSFQTQGVGLRGNLNTRYFELLEQSHAIYFNEKR</sequence>
<dbReference type="GO" id="GO:0005886">
    <property type="term" value="C:plasma membrane"/>
    <property type="evidence" value="ECO:0007669"/>
    <property type="project" value="UniProtKB-SubCell"/>
</dbReference>
<accession>A0A5J6WZM5</accession>
<dbReference type="Proteomes" id="UP000594034">
    <property type="component" value="Chromosome"/>
</dbReference>
<keyword evidence="1 6" id="KW-1003">Cell membrane</keyword>
<keyword evidence="9" id="KW-1185">Reference proteome</keyword>
<dbReference type="InterPro" id="IPR026265">
    <property type="entry name" value="LptC"/>
</dbReference>
<dbReference type="RefSeq" id="WP_042045428.1">
    <property type="nucleotide sequence ID" value="NZ_CDBY01000030.1"/>
</dbReference>
<comment type="function">
    <text evidence="6">Involved in the assembly of lipopolysaccharide (LPS). Required for the translocation of LPS from the inner membrane to the outer membrane. Facilitates the transfer of LPS from the inner membrane to the periplasmic protein LptA. Could be a docking site for LptA.</text>
</comment>
<dbReference type="KEGG" id="asim:FE240_14390"/>
<dbReference type="PANTHER" id="PTHR37481">
    <property type="entry name" value="LIPOPOLYSACCHARIDE EXPORT SYSTEM PROTEIN LPTC"/>
    <property type="match status" value="1"/>
</dbReference>
<dbReference type="GO" id="GO:0015221">
    <property type="term" value="F:lipopolysaccharide transmembrane transporter activity"/>
    <property type="evidence" value="ECO:0007669"/>
    <property type="project" value="InterPro"/>
</dbReference>
<evidence type="ECO:0000256" key="4">
    <source>
        <dbReference type="ARBA" id="ARBA00022989"/>
    </source>
</evidence>
<dbReference type="PROSITE" id="PS51257">
    <property type="entry name" value="PROKAR_LIPOPROTEIN"/>
    <property type="match status" value="1"/>
</dbReference>
<evidence type="ECO:0000256" key="1">
    <source>
        <dbReference type="ARBA" id="ARBA00022475"/>
    </source>
</evidence>
<keyword evidence="4 6" id="KW-1133">Transmembrane helix</keyword>
<dbReference type="NCBIfam" id="TIGR04409">
    <property type="entry name" value="LptC_YrbK"/>
    <property type="match status" value="1"/>
</dbReference>
<dbReference type="GO" id="GO:0017089">
    <property type="term" value="F:glycolipid transfer activity"/>
    <property type="evidence" value="ECO:0007669"/>
    <property type="project" value="TreeGrafter"/>
</dbReference>
<organism evidence="8 9">
    <name type="scientific">Aeromonas simiae</name>
    <dbReference type="NCBI Taxonomy" id="218936"/>
    <lineage>
        <taxon>Bacteria</taxon>
        <taxon>Pseudomonadati</taxon>
        <taxon>Pseudomonadota</taxon>
        <taxon>Gammaproteobacteria</taxon>
        <taxon>Aeromonadales</taxon>
        <taxon>Aeromonadaceae</taxon>
        <taxon>Aeromonas</taxon>
    </lineage>
</organism>
<evidence type="ECO:0000313" key="8">
    <source>
        <dbReference type="EMBL" id="QFI55774.1"/>
    </source>
</evidence>
<dbReference type="PIRSF" id="PIRSF028513">
    <property type="entry name" value="LptC"/>
    <property type="match status" value="1"/>
</dbReference>
<evidence type="ECO:0000256" key="3">
    <source>
        <dbReference type="ARBA" id="ARBA00022692"/>
    </source>
</evidence>
<evidence type="ECO:0000313" key="9">
    <source>
        <dbReference type="Proteomes" id="UP000594034"/>
    </source>
</evidence>
<dbReference type="Pfam" id="PF06835">
    <property type="entry name" value="LptC"/>
    <property type="match status" value="1"/>
</dbReference>
<gene>
    <name evidence="6 8" type="primary">lptC</name>
    <name evidence="8" type="ORF">FE240_14390</name>
</gene>
<evidence type="ECO:0000256" key="5">
    <source>
        <dbReference type="ARBA" id="ARBA00023136"/>
    </source>
</evidence>
<dbReference type="GO" id="GO:0030288">
    <property type="term" value="C:outer membrane-bounded periplasmic space"/>
    <property type="evidence" value="ECO:0007669"/>
    <property type="project" value="TreeGrafter"/>
</dbReference>